<dbReference type="SUPFAM" id="SSF102114">
    <property type="entry name" value="Radical SAM enzymes"/>
    <property type="match status" value="1"/>
</dbReference>
<dbReference type="CDD" id="cd01335">
    <property type="entry name" value="Radical_SAM"/>
    <property type="match status" value="1"/>
</dbReference>
<dbReference type="SFLD" id="SFLDS00029">
    <property type="entry name" value="Radical_SAM"/>
    <property type="match status" value="1"/>
</dbReference>
<evidence type="ECO:0000313" key="6">
    <source>
        <dbReference type="Proteomes" id="UP001549106"/>
    </source>
</evidence>
<gene>
    <name evidence="5" type="ORF">ABID24_000126</name>
</gene>
<evidence type="ECO:0000256" key="1">
    <source>
        <dbReference type="ARBA" id="ARBA00022691"/>
    </source>
</evidence>
<evidence type="ECO:0000256" key="2">
    <source>
        <dbReference type="ARBA" id="ARBA00022723"/>
    </source>
</evidence>
<dbReference type="Gene3D" id="3.20.20.70">
    <property type="entry name" value="Aldolase class I"/>
    <property type="match status" value="1"/>
</dbReference>
<dbReference type="EMBL" id="JBEPMJ010000001">
    <property type="protein sequence ID" value="MET3748910.1"/>
    <property type="molecule type" value="Genomic_DNA"/>
</dbReference>
<dbReference type="InterPro" id="IPR058240">
    <property type="entry name" value="rSAM_sf"/>
</dbReference>
<accession>A0ABV2LXH2</accession>
<evidence type="ECO:0000256" key="3">
    <source>
        <dbReference type="ARBA" id="ARBA00023004"/>
    </source>
</evidence>
<evidence type="ECO:0000313" key="5">
    <source>
        <dbReference type="EMBL" id="MET3748910.1"/>
    </source>
</evidence>
<sequence>MNELEQYQKRRKYRKLYRKNRRIYRHKKVELPFLEVWAGKQCTLHCRDCLHMIPYIKQEKVDIQELIRDCKLIFELCNIEYFSIAGGEPFCNRELYRLLNYIAGNPSVKDGKIITNGTVMPDERTQEALKNLNGKLEIRVDVYPGQEDKVTSFLDFLEAEKIRCHIQKYRADKKSNWKHVSSTDQWEIPEKMTELIYKDCIVRHCTSLCNGELSSCPRGMISAEIYHVEKNPYEHIKISKLKNNADSRARIATCINDSIYKDYCRYCLGLTESNPYFVVPGVQIKKER</sequence>
<keyword evidence="6" id="KW-1185">Reference proteome</keyword>
<keyword evidence="2" id="KW-0479">Metal-binding</keyword>
<keyword evidence="4" id="KW-0411">Iron-sulfur</keyword>
<dbReference type="Proteomes" id="UP001549106">
    <property type="component" value="Unassembled WGS sequence"/>
</dbReference>
<reference evidence="5 6" key="1">
    <citation type="submission" date="2024-06" db="EMBL/GenBank/DDBJ databases">
        <title>Genomic Encyclopedia of Type Strains, Phase IV (KMG-IV): sequencing the most valuable type-strain genomes for metagenomic binning, comparative biology and taxonomic classification.</title>
        <authorList>
            <person name="Goeker M."/>
        </authorList>
    </citation>
    <scope>NUCLEOTIDE SEQUENCE [LARGE SCALE GENOMIC DNA]</scope>
    <source>
        <strain evidence="5 6">DSM 29492</strain>
    </source>
</reference>
<dbReference type="InterPro" id="IPR013785">
    <property type="entry name" value="Aldolase_TIM"/>
</dbReference>
<dbReference type="InterPro" id="IPR007197">
    <property type="entry name" value="rSAM"/>
</dbReference>
<dbReference type="RefSeq" id="WP_022067830.1">
    <property type="nucleotide sequence ID" value="NZ_BAABXN010000001.1"/>
</dbReference>
<organism evidence="5 6">
    <name type="scientific">Blautia caecimuris</name>
    <dbReference type="NCBI Taxonomy" id="1796615"/>
    <lineage>
        <taxon>Bacteria</taxon>
        <taxon>Bacillati</taxon>
        <taxon>Bacillota</taxon>
        <taxon>Clostridia</taxon>
        <taxon>Lachnospirales</taxon>
        <taxon>Lachnospiraceae</taxon>
        <taxon>Blautia</taxon>
    </lineage>
</organism>
<protein>
    <submittedName>
        <fullName evidence="5">Organic radical activating enzyme</fullName>
    </submittedName>
</protein>
<proteinExistence type="predicted"/>
<keyword evidence="3" id="KW-0408">Iron</keyword>
<evidence type="ECO:0000256" key="4">
    <source>
        <dbReference type="ARBA" id="ARBA00023014"/>
    </source>
</evidence>
<comment type="caution">
    <text evidence="5">The sequence shown here is derived from an EMBL/GenBank/DDBJ whole genome shotgun (WGS) entry which is preliminary data.</text>
</comment>
<name>A0ABV2LXH2_9FIRM</name>
<keyword evidence="1" id="KW-0949">S-adenosyl-L-methionine</keyword>